<dbReference type="Pfam" id="PF26285">
    <property type="entry name" value="SASH1_Homeodomain"/>
    <property type="match status" value="1"/>
</dbReference>
<dbReference type="InterPro" id="IPR051725">
    <property type="entry name" value="SAM-SH3_domain_protein"/>
</dbReference>
<organism evidence="2 3">
    <name type="scientific">Aldrovandia affinis</name>
    <dbReference type="NCBI Taxonomy" id="143900"/>
    <lineage>
        <taxon>Eukaryota</taxon>
        <taxon>Metazoa</taxon>
        <taxon>Chordata</taxon>
        <taxon>Craniata</taxon>
        <taxon>Vertebrata</taxon>
        <taxon>Euteleostomi</taxon>
        <taxon>Actinopterygii</taxon>
        <taxon>Neopterygii</taxon>
        <taxon>Teleostei</taxon>
        <taxon>Notacanthiformes</taxon>
        <taxon>Halosauridae</taxon>
        <taxon>Aldrovandia</taxon>
    </lineage>
</organism>
<dbReference type="InterPro" id="IPR058666">
    <property type="entry name" value="SASH1/NUB1_homeodomain"/>
</dbReference>
<dbReference type="PANTHER" id="PTHR12301:SF3">
    <property type="entry name" value="SAM AND SH3 DOMAIN-CONTAINING PROTEIN 1"/>
    <property type="match status" value="1"/>
</dbReference>
<gene>
    <name evidence="2" type="ORF">AAFF_G00410910</name>
</gene>
<proteinExistence type="predicted"/>
<dbReference type="EMBL" id="JAINUG010000083">
    <property type="protein sequence ID" value="KAJ8399379.1"/>
    <property type="molecule type" value="Genomic_DNA"/>
</dbReference>
<accession>A0AAD7SBB4</accession>
<protein>
    <recommendedName>
        <fullName evidence="1">SASH1/NUB1 homeodomain-like domain-containing protein</fullName>
    </recommendedName>
</protein>
<evidence type="ECO:0000313" key="2">
    <source>
        <dbReference type="EMBL" id="KAJ8399379.1"/>
    </source>
</evidence>
<evidence type="ECO:0000259" key="1">
    <source>
        <dbReference type="Pfam" id="PF26285"/>
    </source>
</evidence>
<dbReference type="AlphaFoldDB" id="A0AAD7SBB4"/>
<evidence type="ECO:0000313" key="3">
    <source>
        <dbReference type="Proteomes" id="UP001221898"/>
    </source>
</evidence>
<name>A0AAD7SBB4_9TELE</name>
<sequence>MHPRRPPMAPQLPLKKFCIHEGVLQPMLYMPATPLPWLSQPSLSACPQAHRPQLAARKRGSWSKEADLELVLEDKLESVGIDLTKKPYSSKHGRCGIPQSLLQRYSIDHHQTVKGVSSTMDQI</sequence>
<feature type="domain" description="SASH1/NUB1 homeodomain-like" evidence="1">
    <location>
        <begin position="68"/>
        <end position="123"/>
    </location>
</feature>
<dbReference type="Proteomes" id="UP001221898">
    <property type="component" value="Unassembled WGS sequence"/>
</dbReference>
<reference evidence="2" key="1">
    <citation type="journal article" date="2023" name="Science">
        <title>Genome structures resolve the early diversification of teleost fishes.</title>
        <authorList>
            <person name="Parey E."/>
            <person name="Louis A."/>
            <person name="Montfort J."/>
            <person name="Bouchez O."/>
            <person name="Roques C."/>
            <person name="Iampietro C."/>
            <person name="Lluch J."/>
            <person name="Castinel A."/>
            <person name="Donnadieu C."/>
            <person name="Desvignes T."/>
            <person name="Floi Bucao C."/>
            <person name="Jouanno E."/>
            <person name="Wen M."/>
            <person name="Mejri S."/>
            <person name="Dirks R."/>
            <person name="Jansen H."/>
            <person name="Henkel C."/>
            <person name="Chen W.J."/>
            <person name="Zahm M."/>
            <person name="Cabau C."/>
            <person name="Klopp C."/>
            <person name="Thompson A.W."/>
            <person name="Robinson-Rechavi M."/>
            <person name="Braasch I."/>
            <person name="Lecointre G."/>
            <person name="Bobe J."/>
            <person name="Postlethwait J.H."/>
            <person name="Berthelot C."/>
            <person name="Roest Crollius H."/>
            <person name="Guiguen Y."/>
        </authorList>
    </citation>
    <scope>NUCLEOTIDE SEQUENCE</scope>
    <source>
        <strain evidence="2">NC1722</strain>
    </source>
</reference>
<dbReference type="PANTHER" id="PTHR12301">
    <property type="entry name" value="SAM-DOMAIN, SH3 AND NUCLEAR LOCALIZATION SIGNALS PROTEIN RELATED"/>
    <property type="match status" value="1"/>
</dbReference>
<keyword evidence="3" id="KW-1185">Reference proteome</keyword>
<comment type="caution">
    <text evidence="2">The sequence shown here is derived from an EMBL/GenBank/DDBJ whole genome shotgun (WGS) entry which is preliminary data.</text>
</comment>